<feature type="compositionally biased region" description="Polar residues" evidence="1">
    <location>
        <begin position="133"/>
        <end position="142"/>
    </location>
</feature>
<dbReference type="PANTHER" id="PTHR14102:SF12">
    <property type="entry name" value="CDNA SEQUENCE BC034090"/>
    <property type="match status" value="1"/>
</dbReference>
<feature type="domain" description="PDZ" evidence="2">
    <location>
        <begin position="1028"/>
        <end position="1113"/>
    </location>
</feature>
<feature type="compositionally biased region" description="Basic and acidic residues" evidence="1">
    <location>
        <begin position="566"/>
        <end position="578"/>
    </location>
</feature>
<feature type="compositionally biased region" description="Low complexity" evidence="1">
    <location>
        <begin position="39"/>
        <end position="57"/>
    </location>
</feature>
<dbReference type="KEGG" id="bbel:109466064"/>
<feature type="region of interest" description="Disordered" evidence="1">
    <location>
        <begin position="897"/>
        <end position="1010"/>
    </location>
</feature>
<feature type="compositionally biased region" description="Basic and acidic residues" evidence="1">
    <location>
        <begin position="460"/>
        <end position="477"/>
    </location>
</feature>
<dbReference type="GO" id="GO:0005938">
    <property type="term" value="C:cell cortex"/>
    <property type="evidence" value="ECO:0007669"/>
    <property type="project" value="TreeGrafter"/>
</dbReference>
<dbReference type="SMART" id="SM00228">
    <property type="entry name" value="PDZ"/>
    <property type="match status" value="1"/>
</dbReference>
<keyword evidence="3" id="KW-1185">Reference proteome</keyword>
<dbReference type="PROSITE" id="PS50106">
    <property type="entry name" value="PDZ"/>
    <property type="match status" value="1"/>
</dbReference>
<feature type="compositionally biased region" description="Basic and acidic residues" evidence="1">
    <location>
        <begin position="346"/>
        <end position="355"/>
    </location>
</feature>
<feature type="compositionally biased region" description="Basic and acidic residues" evidence="1">
    <location>
        <begin position="147"/>
        <end position="163"/>
    </location>
</feature>
<feature type="region of interest" description="Disordered" evidence="1">
    <location>
        <begin position="545"/>
        <end position="599"/>
    </location>
</feature>
<dbReference type="RefSeq" id="XP_019619226.1">
    <property type="nucleotide sequence ID" value="XM_019763667.1"/>
</dbReference>
<dbReference type="GO" id="GO:0007163">
    <property type="term" value="P:establishment or maintenance of cell polarity"/>
    <property type="evidence" value="ECO:0007669"/>
    <property type="project" value="TreeGrafter"/>
</dbReference>
<feature type="compositionally biased region" description="Low complexity" evidence="1">
    <location>
        <begin position="658"/>
        <end position="676"/>
    </location>
</feature>
<feature type="compositionally biased region" description="Low complexity" evidence="1">
    <location>
        <begin position="116"/>
        <end position="127"/>
    </location>
</feature>
<feature type="compositionally biased region" description="Low complexity" evidence="1">
    <location>
        <begin position="821"/>
        <end position="830"/>
    </location>
</feature>
<dbReference type="InterPro" id="IPR001478">
    <property type="entry name" value="PDZ"/>
</dbReference>
<dbReference type="SUPFAM" id="SSF50156">
    <property type="entry name" value="PDZ domain-like"/>
    <property type="match status" value="1"/>
</dbReference>
<evidence type="ECO:0000259" key="2">
    <source>
        <dbReference type="PROSITE" id="PS50106"/>
    </source>
</evidence>
<dbReference type="InterPro" id="IPR036034">
    <property type="entry name" value="PDZ_sf"/>
</dbReference>
<dbReference type="GeneID" id="109466064"/>
<protein>
    <submittedName>
        <fullName evidence="4">Serine/arginine repetitive matrix protein 2-like</fullName>
    </submittedName>
</protein>
<dbReference type="OrthoDB" id="10058001at2759"/>
<feature type="compositionally biased region" description="Low complexity" evidence="1">
    <location>
        <begin position="588"/>
        <end position="598"/>
    </location>
</feature>
<feature type="region of interest" description="Disordered" evidence="1">
    <location>
        <begin position="39"/>
        <end position="533"/>
    </location>
</feature>
<dbReference type="PANTHER" id="PTHR14102">
    <property type="entry name" value="PAR-6-RELATED"/>
    <property type="match status" value="1"/>
</dbReference>
<feature type="compositionally biased region" description="Low complexity" evidence="1">
    <location>
        <begin position="734"/>
        <end position="745"/>
    </location>
</feature>
<feature type="region of interest" description="Disordered" evidence="1">
    <location>
        <begin position="1"/>
        <end position="24"/>
    </location>
</feature>
<evidence type="ECO:0000256" key="1">
    <source>
        <dbReference type="SAM" id="MobiDB-lite"/>
    </source>
</evidence>
<feature type="compositionally biased region" description="Basic and acidic residues" evidence="1">
    <location>
        <begin position="268"/>
        <end position="281"/>
    </location>
</feature>
<dbReference type="GO" id="GO:0007098">
    <property type="term" value="P:centrosome cycle"/>
    <property type="evidence" value="ECO:0007669"/>
    <property type="project" value="TreeGrafter"/>
</dbReference>
<name>A0A6P4YPW5_BRABE</name>
<dbReference type="AlphaFoldDB" id="A0A6P4YPW5"/>
<evidence type="ECO:0000313" key="4">
    <source>
        <dbReference type="RefSeq" id="XP_019619226.1"/>
    </source>
</evidence>
<accession>A0A6P4YPW5</accession>
<proteinExistence type="predicted"/>
<feature type="compositionally biased region" description="Polar residues" evidence="1">
    <location>
        <begin position="290"/>
        <end position="317"/>
    </location>
</feature>
<feature type="compositionally biased region" description="Polar residues" evidence="1">
    <location>
        <begin position="361"/>
        <end position="382"/>
    </location>
</feature>
<dbReference type="Gene3D" id="2.30.42.10">
    <property type="match status" value="1"/>
</dbReference>
<feature type="compositionally biased region" description="Basic and acidic residues" evidence="1">
    <location>
        <begin position="219"/>
        <end position="239"/>
    </location>
</feature>
<feature type="compositionally biased region" description="Polar residues" evidence="1">
    <location>
        <begin position="493"/>
        <end position="502"/>
    </location>
</feature>
<feature type="region of interest" description="Disordered" evidence="1">
    <location>
        <begin position="618"/>
        <end position="870"/>
    </location>
</feature>
<dbReference type="GO" id="GO:0016324">
    <property type="term" value="C:apical plasma membrane"/>
    <property type="evidence" value="ECO:0007669"/>
    <property type="project" value="TreeGrafter"/>
</dbReference>
<dbReference type="CDD" id="cd06718">
    <property type="entry name" value="PDZ_Par6-like"/>
    <property type="match status" value="1"/>
</dbReference>
<feature type="compositionally biased region" description="Basic and acidic residues" evidence="1">
    <location>
        <begin position="773"/>
        <end position="783"/>
    </location>
</feature>
<dbReference type="GO" id="GO:0060341">
    <property type="term" value="P:regulation of cellular localization"/>
    <property type="evidence" value="ECO:0007669"/>
    <property type="project" value="TreeGrafter"/>
</dbReference>
<gene>
    <name evidence="4" type="primary">LOC109466064</name>
</gene>
<dbReference type="GO" id="GO:0005634">
    <property type="term" value="C:nucleus"/>
    <property type="evidence" value="ECO:0007669"/>
    <property type="project" value="TreeGrafter"/>
</dbReference>
<sequence length="1118" mass="122840">MAVLRSPHAGLPPGPSREELGEEPSLEDIIFSLGLELGGAAVDGEGSGGDTSSTNDSFRPQRLGNSFGHVLSPPSGSPVDADVFLSKPLPSQDDVETSLGARIGGNSEEVTRWKGTQQQQQSSLSTSHGEELSSPSSHQPSRLLSRFYDDLRKKNPELFERHNNRSSLGESPVSPRSEITTSPRSEFTLGNHGSEDSRGRRRAGSLARSDSGHSVAESHSSRGSDESHMSLKERLEKNKQNMQELLSRQPFPPKSLSRSRENMTMNRGRSESDPFSERREVMTSPPEFRTSANSIIPRQTPSPNQRLPQGVRQSASPSDLPARGSPSPHTQVPAADLQQLRLARTRSPDSHHDSAVDMDSVSLQSGQGPAEQSSEGLSNGSEPYSYHRGYHTADSDADSGISRPHRPAVQRSTAASSPDESDPSTRHRGNHRVRERPLSANHREALRLLQQARSKATPLKADHSIRPVVARPKDSPHGIDNYLQQGARPKNGILQNGNSSHLVKSGHGSDRENYPPGNNHSPTRTSRKGLRNGETARVRFMDDVGVCSDGDVPNGVVDGPLGALTREGDARVTTDRENRRNRKRNSSHHSNYSPSPWSERNGALIHEEIIQTDNFILPDTYIGSSPEGSERPDTASPSNHSSLSPRSHNTPSPRSHSHQNVQVQVHSSSQSDSTVSNGSLSSHGRAPRPSSRTDRHSPSARPSPANQRPGSNGHLESDLHRHRKSPDVSGTYRSSSASPSNISIDDPYERVDFDNSRSSSRNSRQPTGLQSLRDGRAQDERYLRTSYVGISPESLKTSEPEYATVDKTRKQRRGKERPESAKSAGSSSSSNPCVVEEVDVGIESIEKPKEKKRGYTRDLAGFPDEDLRSSRSSLFDRMQSFGKASKKKFHSLRRAVSLQSLDRPNQPAEPEAKLKKTPSLMSLKKTPSLRSLTNLSFRRKKDMDRSRQYMVEDDLHRDTKAKSSDRRRLRPSSAKSDNVSSGSKAPSPPKRPSSARGEQDLDTSSVSSPGHFRTIGRLVKMMPDNTQVIELIKPPHGPFGFYIARGNEKYNHGVFVSRLSDGYPDKLFAGLLGLGDEILEINGVAVNTITLDDVYDLMAETKEKLVLRVLPLLARNDW</sequence>
<feature type="compositionally biased region" description="Basic and acidic residues" evidence="1">
    <location>
        <begin position="435"/>
        <end position="446"/>
    </location>
</feature>
<organism evidence="3 4">
    <name type="scientific">Branchiostoma belcheri</name>
    <name type="common">Amphioxus</name>
    <dbReference type="NCBI Taxonomy" id="7741"/>
    <lineage>
        <taxon>Eukaryota</taxon>
        <taxon>Metazoa</taxon>
        <taxon>Chordata</taxon>
        <taxon>Cephalochordata</taxon>
        <taxon>Leptocardii</taxon>
        <taxon>Amphioxiformes</taxon>
        <taxon>Branchiostomatidae</taxon>
        <taxon>Branchiostoma</taxon>
    </lineage>
</organism>
<feature type="compositionally biased region" description="Basic and acidic residues" evidence="1">
    <location>
        <begin position="953"/>
        <end position="966"/>
    </location>
</feature>
<feature type="compositionally biased region" description="Basic and acidic residues" evidence="1">
    <location>
        <begin position="796"/>
        <end position="808"/>
    </location>
</feature>
<dbReference type="Proteomes" id="UP000515135">
    <property type="component" value="Unplaced"/>
</dbReference>
<evidence type="ECO:0000313" key="3">
    <source>
        <dbReference type="Proteomes" id="UP000515135"/>
    </source>
</evidence>
<feature type="compositionally biased region" description="Low complexity" evidence="1">
    <location>
        <begin position="636"/>
        <end position="649"/>
    </location>
</feature>
<dbReference type="Pfam" id="PF00595">
    <property type="entry name" value="PDZ"/>
    <property type="match status" value="1"/>
</dbReference>
<reference evidence="4" key="1">
    <citation type="submission" date="2025-08" db="UniProtKB">
        <authorList>
            <consortium name="RefSeq"/>
        </authorList>
    </citation>
    <scope>IDENTIFICATION</scope>
    <source>
        <tissue evidence="4">Gonad</tissue>
    </source>
</reference>
<feature type="compositionally biased region" description="Basic and acidic residues" evidence="1">
    <location>
        <begin position="844"/>
        <end position="856"/>
    </location>
</feature>
<dbReference type="InterPro" id="IPR051741">
    <property type="entry name" value="PAR6_homolog"/>
</dbReference>
<dbReference type="FunFam" id="2.30.42.10:FF:000402">
    <property type="match status" value="1"/>
</dbReference>